<dbReference type="InterPro" id="IPR036527">
    <property type="entry name" value="SCP2_sterol-bd_dom_sf"/>
</dbReference>
<dbReference type="AlphaFoldDB" id="A0A167H0T7"/>
<dbReference type="Pfam" id="PF02036">
    <property type="entry name" value="SCP2"/>
    <property type="match status" value="1"/>
</dbReference>
<dbReference type="FunFam" id="3.30.1050.10:FF:000001">
    <property type="entry name" value="Putative Non-specific lipid-transfer protein"/>
    <property type="match status" value="1"/>
</dbReference>
<reference evidence="2 3" key="1">
    <citation type="journal article" date="2016" name="Mol. Biol. Evol.">
        <title>Comparative Genomics of Early-Diverging Mushroom-Forming Fungi Provides Insights into the Origins of Lignocellulose Decay Capabilities.</title>
        <authorList>
            <person name="Nagy L.G."/>
            <person name="Riley R."/>
            <person name="Tritt A."/>
            <person name="Adam C."/>
            <person name="Daum C."/>
            <person name="Floudas D."/>
            <person name="Sun H."/>
            <person name="Yadav J.S."/>
            <person name="Pangilinan J."/>
            <person name="Larsson K.H."/>
            <person name="Matsuura K."/>
            <person name="Barry K."/>
            <person name="Labutti K."/>
            <person name="Kuo R."/>
            <person name="Ohm R.A."/>
            <person name="Bhattacharya S.S."/>
            <person name="Shirouzu T."/>
            <person name="Yoshinaga Y."/>
            <person name="Martin F.M."/>
            <person name="Grigoriev I.V."/>
            <person name="Hibbett D.S."/>
        </authorList>
    </citation>
    <scope>NUCLEOTIDE SEQUENCE [LARGE SCALE GENOMIC DNA]</scope>
    <source>
        <strain evidence="2 3">TUFC12733</strain>
    </source>
</reference>
<dbReference type="PANTHER" id="PTHR10094">
    <property type="entry name" value="STEROL CARRIER PROTEIN 2 SCP-2 FAMILY PROTEIN"/>
    <property type="match status" value="1"/>
</dbReference>
<organism evidence="2 3">
    <name type="scientific">Calocera viscosa (strain TUFC12733)</name>
    <dbReference type="NCBI Taxonomy" id="1330018"/>
    <lineage>
        <taxon>Eukaryota</taxon>
        <taxon>Fungi</taxon>
        <taxon>Dikarya</taxon>
        <taxon>Basidiomycota</taxon>
        <taxon>Agaricomycotina</taxon>
        <taxon>Dacrymycetes</taxon>
        <taxon>Dacrymycetales</taxon>
        <taxon>Dacrymycetaceae</taxon>
        <taxon>Calocera</taxon>
    </lineage>
</organism>
<accession>A0A167H0T7</accession>
<evidence type="ECO:0000259" key="1">
    <source>
        <dbReference type="Pfam" id="PF02036"/>
    </source>
</evidence>
<dbReference type="SUPFAM" id="SSF55718">
    <property type="entry name" value="SCP-like"/>
    <property type="match status" value="1"/>
</dbReference>
<dbReference type="EMBL" id="KV417328">
    <property type="protein sequence ID" value="KZO91112.1"/>
    <property type="molecule type" value="Genomic_DNA"/>
</dbReference>
<dbReference type="GO" id="GO:0005829">
    <property type="term" value="C:cytosol"/>
    <property type="evidence" value="ECO:0007669"/>
    <property type="project" value="TreeGrafter"/>
</dbReference>
<evidence type="ECO:0000313" key="2">
    <source>
        <dbReference type="EMBL" id="KZO91112.1"/>
    </source>
</evidence>
<feature type="non-terminal residue" evidence="2">
    <location>
        <position position="120"/>
    </location>
</feature>
<evidence type="ECO:0000313" key="3">
    <source>
        <dbReference type="Proteomes" id="UP000076738"/>
    </source>
</evidence>
<gene>
    <name evidence="2" type="ORF">CALVIDRAFT_460981</name>
</gene>
<sequence length="120" mass="13160">MADIREPGFKSSELFAQLAIVLESYTPEEMQKELKKTNGIFLMQIKSSSGEEKLWTIDLKKEGKVTKGKGAKPDVTIIAGDDLFVDLADGKTSGQKAFMTGKLKTKGNMMMATKLDGLLK</sequence>
<dbReference type="OrthoDB" id="10265837at2759"/>
<keyword evidence="3" id="KW-1185">Reference proteome</keyword>
<feature type="domain" description="SCP2" evidence="1">
    <location>
        <begin position="28"/>
        <end position="120"/>
    </location>
</feature>
<dbReference type="InterPro" id="IPR003033">
    <property type="entry name" value="SCP2_sterol-bd_dom"/>
</dbReference>
<protein>
    <submittedName>
        <fullName evidence="2">Sterol-binding protein</fullName>
    </submittedName>
</protein>
<dbReference type="Gene3D" id="3.30.1050.10">
    <property type="entry name" value="SCP2 sterol-binding domain"/>
    <property type="match status" value="1"/>
</dbReference>
<proteinExistence type="predicted"/>
<dbReference type="STRING" id="1330018.A0A167H0T7"/>
<dbReference type="PANTHER" id="PTHR10094:SF28">
    <property type="entry name" value="SCP2 DOMAIN-CONTAINING PROTEIN"/>
    <property type="match status" value="1"/>
</dbReference>
<dbReference type="Proteomes" id="UP000076738">
    <property type="component" value="Unassembled WGS sequence"/>
</dbReference>
<name>A0A167H0T7_CALVF</name>